<sequence>MGLTPIVCIAQDYIHEKPVDDLRLRK</sequence>
<comment type="caution">
    <text evidence="1">The sequence shown here is derived from an EMBL/GenBank/DDBJ whole genome shotgun (WGS) entry which is preliminary data.</text>
</comment>
<dbReference type="Proteomes" id="UP000663823">
    <property type="component" value="Unassembled WGS sequence"/>
</dbReference>
<feature type="non-terminal residue" evidence="1">
    <location>
        <position position="26"/>
    </location>
</feature>
<evidence type="ECO:0000313" key="1">
    <source>
        <dbReference type="EMBL" id="CAF4368159.1"/>
    </source>
</evidence>
<name>A0A820M7T7_9BILA</name>
<dbReference type="AlphaFoldDB" id="A0A820M7T7"/>
<protein>
    <submittedName>
        <fullName evidence="1">Uncharacterized protein</fullName>
    </submittedName>
</protein>
<organism evidence="1 2">
    <name type="scientific">Rotaria sordida</name>
    <dbReference type="NCBI Taxonomy" id="392033"/>
    <lineage>
        <taxon>Eukaryota</taxon>
        <taxon>Metazoa</taxon>
        <taxon>Spiralia</taxon>
        <taxon>Gnathifera</taxon>
        <taxon>Rotifera</taxon>
        <taxon>Eurotatoria</taxon>
        <taxon>Bdelloidea</taxon>
        <taxon>Philodinida</taxon>
        <taxon>Philodinidae</taxon>
        <taxon>Rotaria</taxon>
    </lineage>
</organism>
<reference evidence="1" key="1">
    <citation type="submission" date="2021-02" db="EMBL/GenBank/DDBJ databases">
        <authorList>
            <person name="Nowell W R."/>
        </authorList>
    </citation>
    <scope>NUCLEOTIDE SEQUENCE</scope>
</reference>
<evidence type="ECO:0000313" key="2">
    <source>
        <dbReference type="Proteomes" id="UP000663823"/>
    </source>
</evidence>
<dbReference type="EMBL" id="CAJOAX010069491">
    <property type="protein sequence ID" value="CAF4368159.1"/>
    <property type="molecule type" value="Genomic_DNA"/>
</dbReference>
<accession>A0A820M7T7</accession>
<gene>
    <name evidence="1" type="ORF">OTI717_LOCUS44055</name>
</gene>
<proteinExistence type="predicted"/>